<feature type="domain" description="UBR-type" evidence="12">
    <location>
        <begin position="99"/>
        <end position="170"/>
    </location>
</feature>
<dbReference type="InterPro" id="IPR044046">
    <property type="entry name" value="E3_ligase_UBR-like_C"/>
</dbReference>
<dbReference type="SUPFAM" id="SSF54736">
    <property type="entry name" value="ClpS-like"/>
    <property type="match status" value="1"/>
</dbReference>
<evidence type="ECO:0000256" key="3">
    <source>
        <dbReference type="ARBA" id="ARBA00022679"/>
    </source>
</evidence>
<gene>
    <name evidence="13" type="ORF">MENT_LOCUS14517</name>
</gene>
<dbReference type="Gene3D" id="2.10.110.30">
    <property type="match status" value="1"/>
</dbReference>
<dbReference type="Gene3D" id="3.30.1390.10">
    <property type="match status" value="1"/>
</dbReference>
<comment type="catalytic activity">
    <reaction evidence="1 10">
        <text>S-ubiquitinyl-[E2 ubiquitin-conjugating enzyme]-L-cysteine + [acceptor protein]-L-lysine = [E2 ubiquitin-conjugating enzyme]-L-cysteine + N(6)-ubiquitinyl-[acceptor protein]-L-lysine.</text>
        <dbReference type="EC" id="2.3.2.27"/>
    </reaction>
</comment>
<evidence type="ECO:0000256" key="4">
    <source>
        <dbReference type="ARBA" id="ARBA00022723"/>
    </source>
</evidence>
<feature type="compositionally biased region" description="Basic and acidic residues" evidence="11">
    <location>
        <begin position="1069"/>
        <end position="1079"/>
    </location>
</feature>
<dbReference type="EMBL" id="CAJEWN010000082">
    <property type="protein sequence ID" value="CAD2160899.1"/>
    <property type="molecule type" value="Genomic_DNA"/>
</dbReference>
<comment type="function">
    <text evidence="10">Ubiquitin ligase protein which is a component of the N-end rule pathway. Recognizes and binds to proteins bearing specific N-terminal residues that are destabilizing according to the N-end rule, leading to their ubiquitination and subsequent degradation.</text>
</comment>
<feature type="zinc finger region" description="UBR-type" evidence="9">
    <location>
        <begin position="99"/>
        <end position="170"/>
    </location>
</feature>
<evidence type="ECO:0000313" key="14">
    <source>
        <dbReference type="Proteomes" id="UP000580250"/>
    </source>
</evidence>
<reference evidence="13 14" key="1">
    <citation type="submission" date="2020-08" db="EMBL/GenBank/DDBJ databases">
        <authorList>
            <person name="Koutsovoulos G."/>
            <person name="Danchin GJ E."/>
        </authorList>
    </citation>
    <scope>NUCLEOTIDE SEQUENCE [LARGE SCALE GENOMIC DNA]</scope>
</reference>
<dbReference type="Pfam" id="PF18995">
    <property type="entry name" value="PRT6_C"/>
    <property type="match status" value="1"/>
</dbReference>
<dbReference type="GO" id="GO:0008270">
    <property type="term" value="F:zinc ion binding"/>
    <property type="evidence" value="ECO:0007669"/>
    <property type="project" value="UniProtKB-UniRule"/>
</dbReference>
<evidence type="ECO:0000256" key="6">
    <source>
        <dbReference type="ARBA" id="ARBA00022786"/>
    </source>
</evidence>
<keyword evidence="6 10" id="KW-0833">Ubl conjugation pathway</keyword>
<name>A0A6V7UP00_MELEN</name>
<dbReference type="PROSITE" id="PS51157">
    <property type="entry name" value="ZF_UBR"/>
    <property type="match status" value="1"/>
</dbReference>
<dbReference type="PANTHER" id="PTHR21497:SF24">
    <property type="entry name" value="E3 UBIQUITIN-PROTEIN LIGASE UBR1"/>
    <property type="match status" value="1"/>
</dbReference>
<dbReference type="InterPro" id="IPR039164">
    <property type="entry name" value="UBR1-like"/>
</dbReference>
<dbReference type="EC" id="2.3.2.27" evidence="10"/>
<dbReference type="GO" id="GO:0071596">
    <property type="term" value="P:ubiquitin-dependent protein catabolic process via the N-end rule pathway"/>
    <property type="evidence" value="ECO:0007669"/>
    <property type="project" value="UniProtKB-UniRule"/>
</dbReference>
<comment type="similarity">
    <text evidence="8 10">Belongs to the E3 ubiquitin-protein ligase UBR1-like family.</text>
</comment>
<dbReference type="InterPro" id="IPR014719">
    <property type="entry name" value="Ribosomal_bL12_C/ClpS-like"/>
</dbReference>
<evidence type="ECO:0000259" key="12">
    <source>
        <dbReference type="PROSITE" id="PS51157"/>
    </source>
</evidence>
<dbReference type="GO" id="GO:0000151">
    <property type="term" value="C:ubiquitin ligase complex"/>
    <property type="evidence" value="ECO:0007669"/>
    <property type="project" value="TreeGrafter"/>
</dbReference>
<evidence type="ECO:0000256" key="1">
    <source>
        <dbReference type="ARBA" id="ARBA00000900"/>
    </source>
</evidence>
<dbReference type="UniPathway" id="UPA00143"/>
<keyword evidence="4 10" id="KW-0479">Metal-binding</keyword>
<sequence length="2009" mass="229228">MIDQLLKATQEERWPEAEKLLYRHWVSTAQDVYPALIKEPWNNFLDEVKIDNELIHPLAQMFCVGTPAQEEVKEEGHRNISLRKLNEIVNVEDVKSKGGICGRMFRNGEPNYSCKECATDGTCVLCYECFVNSAHINHKYKMHTSMGSGYCDCGDIEAWSNDYFCKLHIPKIKEEEEMEEEKTENMDYNGLPSNLVNRFHHLSQITIKFAVSVLCWDRTEELPSTVDVDWIRLEDEISHTILFNDETHTYEGVIRALKLAIFVAHDKAMMIASIVDRDGRSIVQTGVRQRCSEVKQIIEDRTRKEANLRTQKTGPLLVKVFRSSLSGLQLLAIRLINWLSQQAQDCSILAQIISEVLLCLSSECNFVLTSPINTKLAKKVKNRFGLQECLSEEHEGHSLYSTIFLLFDRRLWKAARTAFHQLIMATVLMNIEHKYIFGRLFLENYNVVFEDFINDDHEHSVSITSMSVQIFTVPTIAKRLIADANAIYVCMNGLRTFCSKYLKANNSIPRMDFATDSYPAVLRRALYMVNDVSYLLTVVPKPNEWTFELRKNIVNGSHAFLKFLAYMQNMDEIKRQVSEHQLMESEWETAFNIFLRIQEPLSLLLSWARTDATVNTQLFHLAMNQSCRTFQSSDFKERVEVKVYGHSADCYNYQVANCPISIHQPLWRFIGGLLCAPDEILKYYDCDIKKNTFAFCDIDEDFPEISVKCPNLKGTRGILMEMPLRSLVLNAQVSSAQIWRRNGFSLVNQMHNYTSNLCRTEMFDRDVQLLQAVGAIMEPNIFMIRMLDRFGLAKWAQPDFEESLNQNYASDGSSRDESSKIFSNIAEEMLHLLIMLFGERYYIGLSEGASPQGTLEREIIHILATGPKPFSYIEKCIPNDPAIQRLSLENAVRNVGNFKRANNVSSGQFYLKESLRSEYNPFFWHYNKQLASMAEQQQNKDRTGLSRELKACPPPLPPPFSRFFAPILRIMESYVFIKLIDTIIERTTRRSRFVSDQLFYRAIFLLGMALNEQKRFNSQGAKFNFIKMATKEEIFEKLERLMNKSELETHSDFLWWLITNYKSLCVRKQDDKKPEKKMESSSGPSQKAAMAAKTRQLALERMRQLQNSFKTQNIKLIDSEQEQDSQSSSTFDMDDGEKATLLPDSGFPVCCGDKKSDVQLRPEPTIMCVLCQEKESISFDGNPVVCSAFVQNSRLFSQKCTRNSNSSLSRLMSDQIDIFSSVNLPEELHISTCSHLMHFSCYNTFIKAAYVRENLRRMNVLNSQMLDTEMGEFLCPLCKRLSNCVMPVYPSYHSLKDVTGFSTDRPFESGTFETWLNALKDALFTQSAPVQVKGHSRKRSHSERSLAELAKSGGSSTQTAAEGIGHLVGLNIGDTSASQSSVASLPSSFVDSTPTIETQISRTASSASRSTSPLFSISDAITGQIQTAEQLDGRGAALMHIMMQHVFGGKNLFGAKKIQPKEITQENVPPSIPHWNTLKPLTKAMFKIQLTEYGVLPQINPNNRVVKTFIRIFEVVNILKACAFLLRSISSELETENKPLFGAFNTRQRDCLNNFVRVSNLIPFNCQPYGIHALVTQLLTPLLAPNSNTGEGEVVEPFVDDIPSTSSKIQKLSSPSKPLTHLDQLLHSDVKIMNIDMFSLAVELVICIGWCWVDGKLTNSGNVLIYKVADGSVDELYIMRLTLVAYLFQVIESFESSEFPVSLENNELGNLIKSEINENVEEMDSVASPFVEEFLARLKELFPQRRWCYKPKSGIELYYRLHLATITFLRPLAILYNCITLVPPPESLKDPSLDGFVPLCRYLGLPSTILEILGGVEVEQLFRMWSQCQTLPTESVNNEIPRSLPIKVNKLIDLPEDFGELVNMSVRFRCPIIGELTTMVPTLCLCCGTILCSHSYCCETEVVGKKMGACAYHLSHCHGSTGIFLRIRECQIFFLYIAGESIRGCFKNAPYVDEFGETDPGFRRGNPMRLNKELYWKIQRQWLHQEIAEEVINQYELNHRNIAYDWQHF</sequence>
<evidence type="ECO:0000256" key="9">
    <source>
        <dbReference type="PROSITE-ProRule" id="PRU00508"/>
    </source>
</evidence>
<dbReference type="FunFam" id="2.10.110.30:FF:000001">
    <property type="entry name" value="E3 ubiquitin-protein ligase UBR2 isoform 1"/>
    <property type="match status" value="1"/>
</dbReference>
<dbReference type="SMART" id="SM00396">
    <property type="entry name" value="ZnF_UBR1"/>
    <property type="match status" value="1"/>
</dbReference>
<dbReference type="PANTHER" id="PTHR21497">
    <property type="entry name" value="UBIQUITIN LIGASE E3 ALPHA-RELATED"/>
    <property type="match status" value="1"/>
</dbReference>
<dbReference type="InterPro" id="IPR003769">
    <property type="entry name" value="ClpS_core"/>
</dbReference>
<keyword evidence="3 10" id="KW-0808">Transferase</keyword>
<dbReference type="GO" id="GO:0005737">
    <property type="term" value="C:cytoplasm"/>
    <property type="evidence" value="ECO:0007669"/>
    <property type="project" value="TreeGrafter"/>
</dbReference>
<protein>
    <recommendedName>
        <fullName evidence="10">E3 ubiquitin-protein ligase</fullName>
        <ecNumber evidence="10">2.3.2.27</ecNumber>
    </recommendedName>
</protein>
<dbReference type="InterPro" id="IPR003126">
    <property type="entry name" value="Znf_UBR"/>
</dbReference>
<organism evidence="13 14">
    <name type="scientific">Meloidogyne enterolobii</name>
    <name type="common">Root-knot nematode worm</name>
    <name type="synonym">Meloidogyne mayaguensis</name>
    <dbReference type="NCBI Taxonomy" id="390850"/>
    <lineage>
        <taxon>Eukaryota</taxon>
        <taxon>Metazoa</taxon>
        <taxon>Ecdysozoa</taxon>
        <taxon>Nematoda</taxon>
        <taxon>Chromadorea</taxon>
        <taxon>Rhabditida</taxon>
        <taxon>Tylenchina</taxon>
        <taxon>Tylenchomorpha</taxon>
        <taxon>Tylenchoidea</taxon>
        <taxon>Meloidogynidae</taxon>
        <taxon>Meloidogyninae</taxon>
        <taxon>Meloidogyne</taxon>
    </lineage>
</organism>
<evidence type="ECO:0000256" key="7">
    <source>
        <dbReference type="ARBA" id="ARBA00022833"/>
    </source>
</evidence>
<evidence type="ECO:0000256" key="8">
    <source>
        <dbReference type="ARBA" id="ARBA00046341"/>
    </source>
</evidence>
<dbReference type="GO" id="GO:0061630">
    <property type="term" value="F:ubiquitin protein ligase activity"/>
    <property type="evidence" value="ECO:0007669"/>
    <property type="project" value="UniProtKB-UniRule"/>
</dbReference>
<dbReference type="OrthoDB" id="26387at2759"/>
<evidence type="ECO:0000256" key="2">
    <source>
        <dbReference type="ARBA" id="ARBA00004906"/>
    </source>
</evidence>
<keyword evidence="7 10" id="KW-0862">Zinc</keyword>
<dbReference type="Proteomes" id="UP000580250">
    <property type="component" value="Unassembled WGS sequence"/>
</dbReference>
<dbReference type="Pfam" id="PF22960">
    <property type="entry name" value="WHD_UBR1"/>
    <property type="match status" value="1"/>
</dbReference>
<dbReference type="GO" id="GO:0016567">
    <property type="term" value="P:protein ubiquitination"/>
    <property type="evidence" value="ECO:0007669"/>
    <property type="project" value="UniProtKB-UniRule"/>
</dbReference>
<dbReference type="InterPro" id="IPR055194">
    <property type="entry name" value="UBR1-like_WH"/>
</dbReference>
<keyword evidence="5 10" id="KW-0863">Zinc-finger</keyword>
<dbReference type="CDD" id="cd19672">
    <property type="entry name" value="UBR-box_UBR1_like"/>
    <property type="match status" value="1"/>
</dbReference>
<dbReference type="Pfam" id="PF02207">
    <property type="entry name" value="zf-UBR"/>
    <property type="match status" value="1"/>
</dbReference>
<dbReference type="Pfam" id="PF02617">
    <property type="entry name" value="ClpS"/>
    <property type="match status" value="1"/>
</dbReference>
<comment type="pathway">
    <text evidence="2 10">Protein modification; protein ubiquitination.</text>
</comment>
<evidence type="ECO:0000313" key="13">
    <source>
        <dbReference type="EMBL" id="CAD2160899.1"/>
    </source>
</evidence>
<accession>A0A6V7UP00</accession>
<proteinExistence type="inferred from homology"/>
<comment type="caution">
    <text evidence="13">The sequence shown here is derived from an EMBL/GenBank/DDBJ whole genome shotgun (WGS) entry which is preliminary data.</text>
</comment>
<evidence type="ECO:0000256" key="11">
    <source>
        <dbReference type="SAM" id="MobiDB-lite"/>
    </source>
</evidence>
<feature type="region of interest" description="Disordered" evidence="11">
    <location>
        <begin position="1330"/>
        <end position="1358"/>
    </location>
</feature>
<evidence type="ECO:0000256" key="10">
    <source>
        <dbReference type="RuleBase" id="RU366018"/>
    </source>
</evidence>
<feature type="region of interest" description="Disordered" evidence="11">
    <location>
        <begin position="1069"/>
        <end position="1093"/>
    </location>
</feature>
<feature type="region of interest" description="Disordered" evidence="11">
    <location>
        <begin position="1113"/>
        <end position="1137"/>
    </location>
</feature>
<evidence type="ECO:0000256" key="5">
    <source>
        <dbReference type="ARBA" id="ARBA00022771"/>
    </source>
</evidence>